<dbReference type="InterPro" id="IPR020846">
    <property type="entry name" value="MFS_dom"/>
</dbReference>
<dbReference type="GO" id="GO:0016020">
    <property type="term" value="C:membrane"/>
    <property type="evidence" value="ECO:0007669"/>
    <property type="project" value="UniProtKB-SubCell"/>
</dbReference>
<feature type="transmembrane region" description="Helical" evidence="7">
    <location>
        <begin position="36"/>
        <end position="58"/>
    </location>
</feature>
<accession>A0A316TWJ6</accession>
<dbReference type="Pfam" id="PF07690">
    <property type="entry name" value="MFS_1"/>
    <property type="match status" value="1"/>
</dbReference>
<proteinExistence type="predicted"/>
<dbReference type="AlphaFoldDB" id="A0A316TWJ6"/>
<feature type="region of interest" description="Disordered" evidence="6">
    <location>
        <begin position="1"/>
        <end position="32"/>
    </location>
</feature>
<evidence type="ECO:0000256" key="2">
    <source>
        <dbReference type="ARBA" id="ARBA00022448"/>
    </source>
</evidence>
<dbReference type="PANTHER" id="PTHR23504">
    <property type="entry name" value="MAJOR FACILITATOR SUPERFAMILY DOMAIN-CONTAINING PROTEIN 10"/>
    <property type="match status" value="1"/>
</dbReference>
<dbReference type="Gene3D" id="1.20.1250.20">
    <property type="entry name" value="MFS general substrate transporter like domains"/>
    <property type="match status" value="1"/>
</dbReference>
<keyword evidence="2" id="KW-0813">Transport</keyword>
<reference evidence="9 10" key="1">
    <citation type="journal article" date="2018" name="Mol. Biol. Evol.">
        <title>Broad Genomic Sampling Reveals a Smut Pathogenic Ancestry of the Fungal Clade Ustilaginomycotina.</title>
        <authorList>
            <person name="Kijpornyongpan T."/>
            <person name="Mondo S.J."/>
            <person name="Barry K."/>
            <person name="Sandor L."/>
            <person name="Lee J."/>
            <person name="Lipzen A."/>
            <person name="Pangilinan J."/>
            <person name="LaButti K."/>
            <person name="Hainaut M."/>
            <person name="Henrissat B."/>
            <person name="Grigoriev I.V."/>
            <person name="Spatafora J.W."/>
            <person name="Aime M.C."/>
        </authorList>
    </citation>
    <scope>NUCLEOTIDE SEQUENCE [LARGE SCALE GENOMIC DNA]</scope>
    <source>
        <strain evidence="9 10">MCA 4718</strain>
    </source>
</reference>
<keyword evidence="5 7" id="KW-0472">Membrane</keyword>
<keyword evidence="4 7" id="KW-1133">Transmembrane helix</keyword>
<feature type="transmembrane region" description="Helical" evidence="7">
    <location>
        <begin position="407"/>
        <end position="426"/>
    </location>
</feature>
<feature type="transmembrane region" description="Helical" evidence="7">
    <location>
        <begin position="369"/>
        <end position="392"/>
    </location>
</feature>
<evidence type="ECO:0000259" key="8">
    <source>
        <dbReference type="PROSITE" id="PS50850"/>
    </source>
</evidence>
<evidence type="ECO:0000256" key="1">
    <source>
        <dbReference type="ARBA" id="ARBA00004141"/>
    </source>
</evidence>
<name>A0A316TWJ6_9BASI</name>
<feature type="compositionally biased region" description="Polar residues" evidence="6">
    <location>
        <begin position="262"/>
        <end position="271"/>
    </location>
</feature>
<dbReference type="GO" id="GO:0022857">
    <property type="term" value="F:transmembrane transporter activity"/>
    <property type="evidence" value="ECO:0007669"/>
    <property type="project" value="InterPro"/>
</dbReference>
<gene>
    <name evidence="9" type="ORF">BCV69DRAFT_301860</name>
</gene>
<feature type="region of interest" description="Disordered" evidence="6">
    <location>
        <begin position="250"/>
        <end position="276"/>
    </location>
</feature>
<keyword evidence="3 7" id="KW-0812">Transmembrane</keyword>
<feature type="transmembrane region" description="Helical" evidence="7">
    <location>
        <begin position="167"/>
        <end position="190"/>
    </location>
</feature>
<dbReference type="RefSeq" id="XP_025345006.1">
    <property type="nucleotide sequence ID" value="XM_025494606.1"/>
</dbReference>
<dbReference type="EMBL" id="KZ819340">
    <property type="protein sequence ID" value="PWN17846.1"/>
    <property type="molecule type" value="Genomic_DNA"/>
</dbReference>
<dbReference type="SUPFAM" id="SSF103473">
    <property type="entry name" value="MFS general substrate transporter"/>
    <property type="match status" value="1"/>
</dbReference>
<feature type="domain" description="Major facilitator superfamily (MFS) profile" evidence="8">
    <location>
        <begin position="40"/>
        <end position="576"/>
    </location>
</feature>
<dbReference type="PANTHER" id="PTHR23504:SF15">
    <property type="entry name" value="MAJOR FACILITATOR SUPERFAMILY (MFS) PROFILE DOMAIN-CONTAINING PROTEIN"/>
    <property type="match status" value="1"/>
</dbReference>
<keyword evidence="10" id="KW-1185">Reference proteome</keyword>
<evidence type="ECO:0000256" key="4">
    <source>
        <dbReference type="ARBA" id="ARBA00022989"/>
    </source>
</evidence>
<dbReference type="PRINTS" id="PR01035">
    <property type="entry name" value="TCRTETA"/>
</dbReference>
<organism evidence="9 10">
    <name type="scientific">Pseudomicrostroma glucosiphilum</name>
    <dbReference type="NCBI Taxonomy" id="1684307"/>
    <lineage>
        <taxon>Eukaryota</taxon>
        <taxon>Fungi</taxon>
        <taxon>Dikarya</taxon>
        <taxon>Basidiomycota</taxon>
        <taxon>Ustilaginomycotina</taxon>
        <taxon>Exobasidiomycetes</taxon>
        <taxon>Microstromatales</taxon>
        <taxon>Microstromatales incertae sedis</taxon>
        <taxon>Pseudomicrostroma</taxon>
    </lineage>
</organism>
<feature type="transmembrane region" description="Helical" evidence="7">
    <location>
        <begin position="438"/>
        <end position="456"/>
    </location>
</feature>
<feature type="transmembrane region" description="Helical" evidence="7">
    <location>
        <begin position="476"/>
        <end position="501"/>
    </location>
</feature>
<evidence type="ECO:0000256" key="3">
    <source>
        <dbReference type="ARBA" id="ARBA00022692"/>
    </source>
</evidence>
<dbReference type="CDD" id="cd17330">
    <property type="entry name" value="MFS_SLC46_TetA_like"/>
    <property type="match status" value="1"/>
</dbReference>
<dbReference type="GeneID" id="37016340"/>
<feature type="compositionally biased region" description="Basic and acidic residues" evidence="6">
    <location>
        <begin position="1"/>
        <end position="30"/>
    </location>
</feature>
<evidence type="ECO:0000256" key="7">
    <source>
        <dbReference type="SAM" id="Phobius"/>
    </source>
</evidence>
<comment type="subcellular location">
    <subcellularLocation>
        <location evidence="1">Membrane</location>
        <topology evidence="1">Multi-pass membrane protein</topology>
    </subcellularLocation>
</comment>
<feature type="compositionally biased region" description="Basic and acidic residues" evidence="6">
    <location>
        <begin position="333"/>
        <end position="349"/>
    </location>
</feature>
<evidence type="ECO:0000313" key="10">
    <source>
        <dbReference type="Proteomes" id="UP000245942"/>
    </source>
</evidence>
<protein>
    <submittedName>
        <fullName evidence="9">MFS general substrate transporter</fullName>
    </submittedName>
</protein>
<dbReference type="InterPro" id="IPR036259">
    <property type="entry name" value="MFS_trans_sf"/>
</dbReference>
<dbReference type="Proteomes" id="UP000245942">
    <property type="component" value="Unassembled WGS sequence"/>
</dbReference>
<sequence length="592" mass="63617">MPSSEERQSSTAQDGHDSDERQPLLPKPKEQEEEPFPFFPFLVLMVLRLSEPISFSIIFPFINPLVAELKGEDSNVGLWAGLIESLFMATQCFTLLFWGGQSDKRGRKPILLCGLSGSALSIVLFGLSKSFWWAVVARCLSGALNGNVAVVKSALAELVPSRHHPIAFSSLSICWGIGVTIGPALGGFLAQPAQQYPTWFSKGAKFGLGGLWEKYPYFLPCSIAGSLASLSVIFGLFFLPETLPKIVKQRKRSHERTEDSEGSASPVSVKQKQPRFRSRVGRVSSFYSGFTPTASGAASPHSGANARQGSNGNVAAAATARLEEQQEPSSRTESADRTDDTESSVRNDNPEGNSGSITSLIRTPHIQRLLVTQAFLSLVMVGLDAMQILFFYEPINIGGLSLQPSQTGLILSLAGAVGTVAQIGMFPRLQRQLGTLRLYRFALMLLPFSVITLPMANVVARGRHLEGGVAGSEVGVWGFVVASNLLKVFASFGFASNMLLVNQSASLFATVRLGTLNALAQMASSAMRAIGPLTFSTLLSITFQQQLLKGYLAWLVLAVISSGGILASMGIADVEGMIHRGEVAERIEGRDA</sequence>
<evidence type="ECO:0000313" key="9">
    <source>
        <dbReference type="EMBL" id="PWN17846.1"/>
    </source>
</evidence>
<dbReference type="PROSITE" id="PS50850">
    <property type="entry name" value="MFS"/>
    <property type="match status" value="1"/>
</dbReference>
<feature type="transmembrane region" description="Helical" evidence="7">
    <location>
        <begin position="217"/>
        <end position="239"/>
    </location>
</feature>
<dbReference type="InterPro" id="IPR001958">
    <property type="entry name" value="Tet-R_TetA/multi-R_MdtG-like"/>
</dbReference>
<feature type="transmembrane region" description="Helical" evidence="7">
    <location>
        <begin position="551"/>
        <end position="572"/>
    </location>
</feature>
<evidence type="ECO:0000256" key="5">
    <source>
        <dbReference type="ARBA" id="ARBA00023136"/>
    </source>
</evidence>
<feature type="transmembrane region" description="Helical" evidence="7">
    <location>
        <begin position="78"/>
        <end position="98"/>
    </location>
</feature>
<feature type="transmembrane region" description="Helical" evidence="7">
    <location>
        <begin position="110"/>
        <end position="127"/>
    </location>
</feature>
<dbReference type="InterPro" id="IPR011701">
    <property type="entry name" value="MFS"/>
</dbReference>
<evidence type="ECO:0000256" key="6">
    <source>
        <dbReference type="SAM" id="MobiDB-lite"/>
    </source>
</evidence>
<feature type="region of interest" description="Disordered" evidence="6">
    <location>
        <begin position="293"/>
        <end position="358"/>
    </location>
</feature>
<dbReference type="OrthoDB" id="419616at2759"/>